<reference evidence="2" key="1">
    <citation type="submission" date="2019-09" db="EMBL/GenBank/DDBJ databases">
        <title>Mumia zhuanghuii sp. nov. isolated from the intestinal contents of plateau pika (Ochotona curzoniae) in the Qinghai-Tibet plateau of China.</title>
        <authorList>
            <person name="Tian Z."/>
        </authorList>
    </citation>
    <scope>NUCLEOTIDE SEQUENCE [LARGE SCALE GENOMIC DNA]</scope>
    <source>
        <strain evidence="2">JCM 30598</strain>
    </source>
</reference>
<dbReference type="AlphaFoldDB" id="A0A5J5IWJ1"/>
<gene>
    <name evidence="1" type="ORF">F6B43_19170</name>
</gene>
<accession>A0A5J5IWJ1</accession>
<protein>
    <submittedName>
        <fullName evidence="1">Uncharacterized protein</fullName>
    </submittedName>
</protein>
<evidence type="ECO:0000313" key="1">
    <source>
        <dbReference type="EMBL" id="KAA9104492.1"/>
    </source>
</evidence>
<dbReference type="OrthoDB" id="5121489at2"/>
<dbReference type="EMBL" id="VYSA01000008">
    <property type="protein sequence ID" value="KAA9104492.1"/>
    <property type="molecule type" value="Genomic_DNA"/>
</dbReference>
<sequence>MTQLPHFARAHRLLAAATALVLAGTLLAGCALLDRHSQLTIAMLMNDEGYTTDVTTNPVDITETVCTEELDCVEAYSTDEANYYRFGSREAAADYVASIDDGFAVHYIAMDFTGKDSASPAAQRSAMERLAGTWQDYDGTFPDR</sequence>
<comment type="caution">
    <text evidence="1">The sequence shown here is derived from an EMBL/GenBank/DDBJ whole genome shotgun (WGS) entry which is preliminary data.</text>
</comment>
<keyword evidence="2" id="KW-1185">Reference proteome</keyword>
<dbReference type="RefSeq" id="WP_150450676.1">
    <property type="nucleotide sequence ID" value="NZ_VYSA01000008.1"/>
</dbReference>
<name>A0A5J5IWJ1_9MICO</name>
<organism evidence="1 2">
    <name type="scientific">Microbacterium rhizomatis</name>
    <dbReference type="NCBI Taxonomy" id="1631477"/>
    <lineage>
        <taxon>Bacteria</taxon>
        <taxon>Bacillati</taxon>
        <taxon>Actinomycetota</taxon>
        <taxon>Actinomycetes</taxon>
        <taxon>Micrococcales</taxon>
        <taxon>Microbacteriaceae</taxon>
        <taxon>Microbacterium</taxon>
    </lineage>
</organism>
<proteinExistence type="predicted"/>
<dbReference type="Proteomes" id="UP000325827">
    <property type="component" value="Unassembled WGS sequence"/>
</dbReference>
<evidence type="ECO:0000313" key="2">
    <source>
        <dbReference type="Proteomes" id="UP000325827"/>
    </source>
</evidence>